<comment type="caution">
    <text evidence="1">The sequence shown here is derived from an EMBL/GenBank/DDBJ whole genome shotgun (WGS) entry which is preliminary data.</text>
</comment>
<feature type="non-terminal residue" evidence="1">
    <location>
        <position position="1"/>
    </location>
</feature>
<organism evidence="1 2">
    <name type="scientific">Rotaria magnacalcarata</name>
    <dbReference type="NCBI Taxonomy" id="392030"/>
    <lineage>
        <taxon>Eukaryota</taxon>
        <taxon>Metazoa</taxon>
        <taxon>Spiralia</taxon>
        <taxon>Gnathifera</taxon>
        <taxon>Rotifera</taxon>
        <taxon>Eurotatoria</taxon>
        <taxon>Bdelloidea</taxon>
        <taxon>Philodinida</taxon>
        <taxon>Philodinidae</taxon>
        <taxon>Rotaria</taxon>
    </lineage>
</organism>
<proteinExistence type="predicted"/>
<reference evidence="1" key="1">
    <citation type="submission" date="2021-02" db="EMBL/GenBank/DDBJ databases">
        <authorList>
            <person name="Nowell W R."/>
        </authorList>
    </citation>
    <scope>NUCLEOTIDE SEQUENCE</scope>
</reference>
<feature type="non-terminal residue" evidence="1">
    <location>
        <position position="59"/>
    </location>
</feature>
<evidence type="ECO:0000313" key="2">
    <source>
        <dbReference type="Proteomes" id="UP000676336"/>
    </source>
</evidence>
<dbReference type="AlphaFoldDB" id="A0A8S3CZG4"/>
<dbReference type="EMBL" id="CAJOBI010183376">
    <property type="protein sequence ID" value="CAF4934746.1"/>
    <property type="molecule type" value="Genomic_DNA"/>
</dbReference>
<sequence length="59" mass="6747">MNNKKISTLINPRLTNLNEQQQQMILSHLYLNQINSLPYVTLYDSSLSSHQLRTNGDSG</sequence>
<protein>
    <submittedName>
        <fullName evidence="1">Uncharacterized protein</fullName>
    </submittedName>
</protein>
<evidence type="ECO:0000313" key="1">
    <source>
        <dbReference type="EMBL" id="CAF4934746.1"/>
    </source>
</evidence>
<accession>A0A8S3CZG4</accession>
<dbReference type="Proteomes" id="UP000676336">
    <property type="component" value="Unassembled WGS sequence"/>
</dbReference>
<gene>
    <name evidence="1" type="ORF">SMN809_LOCUS53349</name>
</gene>
<name>A0A8S3CZG4_9BILA</name>